<evidence type="ECO:0000256" key="11">
    <source>
        <dbReference type="ARBA" id="ARBA00023157"/>
    </source>
</evidence>
<name>A0A8C9TFK2_SCLFO</name>
<keyword evidence="12" id="KW-0325">Glycoprotein</keyword>
<evidence type="ECO:0000256" key="12">
    <source>
        <dbReference type="ARBA" id="ARBA00023180"/>
    </source>
</evidence>
<dbReference type="Proteomes" id="UP000694397">
    <property type="component" value="Chromosome 2"/>
</dbReference>
<proteinExistence type="inferred from homology"/>
<keyword evidence="5" id="KW-0964">Secreted</keyword>
<feature type="domain" description="LRRNT" evidence="15">
    <location>
        <begin position="34"/>
        <end position="65"/>
    </location>
</feature>
<keyword evidence="11" id="KW-1015">Disulfide bond</keyword>
<dbReference type="InterPro" id="IPR001611">
    <property type="entry name" value="Leu-rich_rpt"/>
</dbReference>
<evidence type="ECO:0000256" key="1">
    <source>
        <dbReference type="ARBA" id="ARBA00004498"/>
    </source>
</evidence>
<dbReference type="OrthoDB" id="1668230at2759"/>
<dbReference type="SMART" id="SM00369">
    <property type="entry name" value="LRR_TYP"/>
    <property type="match status" value="9"/>
</dbReference>
<keyword evidence="10" id="KW-0654">Proteoglycan</keyword>
<keyword evidence="8" id="KW-0732">Signal</keyword>
<evidence type="ECO:0000256" key="10">
    <source>
        <dbReference type="ARBA" id="ARBA00022974"/>
    </source>
</evidence>
<dbReference type="AlphaFoldDB" id="A0A8C9TFK2"/>
<comment type="similarity">
    <text evidence="2">Belongs to the small leucine-rich proteoglycan (SLRP) family. SLRP class II subfamily.</text>
</comment>
<keyword evidence="7" id="KW-0433">Leucine-rich repeat</keyword>
<gene>
    <name evidence="16" type="primary">FMOD</name>
    <name evidence="16" type="synonym">fmoda</name>
</gene>
<dbReference type="PROSITE" id="PS51450">
    <property type="entry name" value="LRR"/>
    <property type="match status" value="3"/>
</dbReference>
<evidence type="ECO:0000256" key="6">
    <source>
        <dbReference type="ARBA" id="ARBA00022530"/>
    </source>
</evidence>
<keyword evidence="6" id="KW-0272">Extracellular matrix</keyword>
<dbReference type="InterPro" id="IPR000372">
    <property type="entry name" value="LRRNT"/>
</dbReference>
<dbReference type="InterPro" id="IPR050333">
    <property type="entry name" value="SLRP"/>
</dbReference>
<dbReference type="FunFam" id="3.80.10.10:FF:000073">
    <property type="entry name" value="Lumican"/>
    <property type="match status" value="1"/>
</dbReference>
<accession>A0A8C9TFK2</accession>
<dbReference type="Ensembl" id="ENSSFOT00015080994.1">
    <property type="protein sequence ID" value="ENSSFOP00015051376.1"/>
    <property type="gene ID" value="ENSSFOG00015000535.2"/>
</dbReference>
<dbReference type="SUPFAM" id="SSF52058">
    <property type="entry name" value="L domain-like"/>
    <property type="match status" value="1"/>
</dbReference>
<evidence type="ECO:0000256" key="7">
    <source>
        <dbReference type="ARBA" id="ARBA00022614"/>
    </source>
</evidence>
<evidence type="ECO:0000256" key="8">
    <source>
        <dbReference type="ARBA" id="ARBA00022729"/>
    </source>
</evidence>
<evidence type="ECO:0000256" key="13">
    <source>
        <dbReference type="ARBA" id="ARBA00025136"/>
    </source>
</evidence>
<dbReference type="InterPro" id="IPR003591">
    <property type="entry name" value="Leu-rich_rpt_typical-subtyp"/>
</dbReference>
<evidence type="ECO:0000256" key="5">
    <source>
        <dbReference type="ARBA" id="ARBA00022525"/>
    </source>
</evidence>
<dbReference type="PANTHER" id="PTHR45712">
    <property type="entry name" value="AGAP008170-PA"/>
    <property type="match status" value="1"/>
</dbReference>
<reference evidence="16" key="2">
    <citation type="submission" date="2025-08" db="UniProtKB">
        <authorList>
            <consortium name="Ensembl"/>
        </authorList>
    </citation>
    <scope>IDENTIFICATION</scope>
</reference>
<dbReference type="Pfam" id="PF13516">
    <property type="entry name" value="LRR_6"/>
    <property type="match status" value="1"/>
</dbReference>
<reference evidence="16" key="3">
    <citation type="submission" date="2025-09" db="UniProtKB">
        <authorList>
            <consortium name="Ensembl"/>
        </authorList>
    </citation>
    <scope>IDENTIFICATION</scope>
</reference>
<dbReference type="Gene3D" id="3.80.10.10">
    <property type="entry name" value="Ribonuclease Inhibitor"/>
    <property type="match status" value="3"/>
</dbReference>
<comment type="subunit">
    <text evidence="3">Binds to type I and type II collagen.</text>
</comment>
<comment type="function">
    <text evidence="13">Affects the rate of fibrils formation. May have a primary role in collagen fibrillogenesis.</text>
</comment>
<evidence type="ECO:0000256" key="4">
    <source>
        <dbReference type="ARBA" id="ARBA00018230"/>
    </source>
</evidence>
<keyword evidence="17" id="KW-1185">Reference proteome</keyword>
<dbReference type="Pfam" id="PF13855">
    <property type="entry name" value="LRR_8"/>
    <property type="match status" value="2"/>
</dbReference>
<evidence type="ECO:0000256" key="3">
    <source>
        <dbReference type="ARBA" id="ARBA00011226"/>
    </source>
</evidence>
<protein>
    <recommendedName>
        <fullName evidence="4">Fibromodulin</fullName>
    </recommendedName>
    <alternativeName>
        <fullName evidence="14">Keratan sulfate proteoglycan fibromodulin</fullName>
    </alternativeName>
</protein>
<dbReference type="SMART" id="SM00365">
    <property type="entry name" value="LRR_SD22"/>
    <property type="match status" value="4"/>
</dbReference>
<dbReference type="InterPro" id="IPR032675">
    <property type="entry name" value="LRR_dom_sf"/>
</dbReference>
<evidence type="ECO:0000256" key="2">
    <source>
        <dbReference type="ARBA" id="ARBA00005818"/>
    </source>
</evidence>
<evidence type="ECO:0000256" key="14">
    <source>
        <dbReference type="ARBA" id="ARBA00032216"/>
    </source>
</evidence>
<dbReference type="Pfam" id="PF00560">
    <property type="entry name" value="LRR_1"/>
    <property type="match status" value="1"/>
</dbReference>
<dbReference type="GO" id="GO:0005615">
    <property type="term" value="C:extracellular space"/>
    <property type="evidence" value="ECO:0007669"/>
    <property type="project" value="TreeGrafter"/>
</dbReference>
<evidence type="ECO:0000313" key="17">
    <source>
        <dbReference type="Proteomes" id="UP000694397"/>
    </source>
</evidence>
<keyword evidence="9" id="KW-0677">Repeat</keyword>
<reference evidence="16 17" key="1">
    <citation type="submission" date="2019-04" db="EMBL/GenBank/DDBJ databases">
        <authorList>
            <consortium name="Wellcome Sanger Institute Data Sharing"/>
        </authorList>
    </citation>
    <scope>NUCLEOTIDE SEQUENCE [LARGE SCALE GENOMIC DNA]</scope>
</reference>
<dbReference type="FunFam" id="3.80.10.10:FF:000770">
    <property type="entry name" value="Uncharacterized protein"/>
    <property type="match status" value="1"/>
</dbReference>
<dbReference type="GeneTree" id="ENSGT00940000157007"/>
<dbReference type="SMART" id="SM00013">
    <property type="entry name" value="LRRNT"/>
    <property type="match status" value="1"/>
</dbReference>
<evidence type="ECO:0000259" key="15">
    <source>
        <dbReference type="SMART" id="SM00013"/>
    </source>
</evidence>
<comment type="subcellular location">
    <subcellularLocation>
        <location evidence="1">Secreted</location>
        <location evidence="1">Extracellular space</location>
        <location evidence="1">Extracellular matrix</location>
    </subcellularLocation>
</comment>
<organism evidence="16 17">
    <name type="scientific">Scleropages formosus</name>
    <name type="common">Asian bonytongue</name>
    <name type="synonym">Osteoglossum formosum</name>
    <dbReference type="NCBI Taxonomy" id="113540"/>
    <lineage>
        <taxon>Eukaryota</taxon>
        <taxon>Metazoa</taxon>
        <taxon>Chordata</taxon>
        <taxon>Craniata</taxon>
        <taxon>Vertebrata</taxon>
        <taxon>Euteleostomi</taxon>
        <taxon>Actinopterygii</taxon>
        <taxon>Neopterygii</taxon>
        <taxon>Teleostei</taxon>
        <taxon>Osteoglossocephala</taxon>
        <taxon>Osteoglossomorpha</taxon>
        <taxon>Osteoglossiformes</taxon>
        <taxon>Osteoglossidae</taxon>
        <taxon>Scleropages</taxon>
    </lineage>
</organism>
<sequence length="332" mass="38054">MYNEKNNFLSKVCRSNKHKTYLKLFLQYCFEFYTECDCPPSFPVAMYCDDRGLREVPYVPFRMKYLYLQRNRITSIQDGAFDNATNLVWVMLHRNQLDSNQIGKMAFVKLINLDRLYLDHNILSRVPPNLPRSLRELRLNNNNISKIQSTSFEGMRNLTILQLHNNALQEVGSALKGLTSLTVLDLSKNQLKKVPEGLPKMLQQLYMEFNSISAVPANFCNQFSHLQYIRISHNELTDSGIPPNIFNASGLVELDLSFNKLEKIPPVSTSLEHLYLQANRIKEFSLSSFCSVVDVVNFSQLKVLRLDGNEITMNDVPSDAALCLRVASTIEV</sequence>
<dbReference type="PANTHER" id="PTHR45712:SF4">
    <property type="entry name" value="FIBROMODULIN"/>
    <property type="match status" value="1"/>
</dbReference>
<evidence type="ECO:0000313" key="16">
    <source>
        <dbReference type="Ensembl" id="ENSSFOP00015051376.1"/>
    </source>
</evidence>
<evidence type="ECO:0000256" key="9">
    <source>
        <dbReference type="ARBA" id="ARBA00022737"/>
    </source>
</evidence>